<protein>
    <recommendedName>
        <fullName evidence="5">Signal peptidase I</fullName>
        <ecNumber evidence="5">3.4.21.89</ecNumber>
    </recommendedName>
</protein>
<dbReference type="EC" id="3.4.21.89" evidence="5"/>
<dbReference type="EMBL" id="JAAGWG010000004">
    <property type="protein sequence ID" value="NEK84765.1"/>
    <property type="molecule type" value="Genomic_DNA"/>
</dbReference>
<feature type="transmembrane region" description="Helical" evidence="7">
    <location>
        <begin position="202"/>
        <end position="223"/>
    </location>
</feature>
<sequence length="565" mass="58463">MTAASRVASTSAVAALVLATVWLFWPLSLGGGTTYVTTYGTSMEPDFHAGDIAVLSEAATYSVGDVVAYRSESLDTVVMHRIVSADVGGFVTQGDNNDFLDQDRPTSDEILGRLFFRIPNGGHVLATLTSPWTLAVVGLSTALVVGAAKSGRQRTRRSRRRRVPSFSMPSLSLPSFPAPTLSVPRLSAGDVPVLVRARARQVAMASASVALVAVVGAGVLFLLPSTEEGSETVAVTEEGQFSYGGTAARGTTYPGGVIETGDTVWTKLATGLTVSYASTVTGPDLAAVQGVVRLDVSVEAPDGWATYLNSGPVVALQNGTATATVAVDTARASAVLEDHYAEVGSAAGGAVLRITPTTATSGTVRGIPFQATGPASLAFALDPTALRLAGELDVLSTRTETEVTTDEVVPRAFPVLGISVPIGVARGLAVAVLALALLTAGAAAWLSRVGGRDAADDFVLKHADRIVPVAAFAAGGTVIDVSDAESLHRVAERFDTVVLHHVGEDEDTFAVRDVDATYRFVVPGGADRRPGKPPVPAPRATAAHAYEPDLTSPLPRAGSFRRRVA</sequence>
<organism evidence="8 9">
    <name type="scientific">Blastococcus saxobsidens</name>
    <dbReference type="NCBI Taxonomy" id="138336"/>
    <lineage>
        <taxon>Bacteria</taxon>
        <taxon>Bacillati</taxon>
        <taxon>Actinomycetota</taxon>
        <taxon>Actinomycetes</taxon>
        <taxon>Geodermatophilales</taxon>
        <taxon>Geodermatophilaceae</taxon>
        <taxon>Blastococcus</taxon>
    </lineage>
</organism>
<evidence type="ECO:0000256" key="3">
    <source>
        <dbReference type="ARBA" id="ARBA00022989"/>
    </source>
</evidence>
<keyword evidence="3 7" id="KW-1133">Transmembrane helix</keyword>
<dbReference type="GO" id="GO:0009003">
    <property type="term" value="F:signal peptidase activity"/>
    <property type="evidence" value="ECO:0007669"/>
    <property type="project" value="UniProtKB-EC"/>
</dbReference>
<name>A0A6L9VYB7_9ACTN</name>
<evidence type="ECO:0000256" key="7">
    <source>
        <dbReference type="SAM" id="Phobius"/>
    </source>
</evidence>
<proteinExistence type="predicted"/>
<dbReference type="InterPro" id="IPR001733">
    <property type="entry name" value="Peptidase_S26B"/>
</dbReference>
<evidence type="ECO:0000256" key="5">
    <source>
        <dbReference type="NCBIfam" id="TIGR02228"/>
    </source>
</evidence>
<evidence type="ECO:0000313" key="8">
    <source>
        <dbReference type="EMBL" id="NEK84765.1"/>
    </source>
</evidence>
<accession>A0A6L9VYB7</accession>
<dbReference type="GO" id="GO:0004252">
    <property type="term" value="F:serine-type endopeptidase activity"/>
    <property type="evidence" value="ECO:0007669"/>
    <property type="project" value="UniProtKB-UniRule"/>
</dbReference>
<dbReference type="RefSeq" id="WP_163202194.1">
    <property type="nucleotide sequence ID" value="NZ_JAAGWG010000004.1"/>
</dbReference>
<keyword evidence="2 7" id="KW-0812">Transmembrane</keyword>
<dbReference type="GO" id="GO:0016020">
    <property type="term" value="C:membrane"/>
    <property type="evidence" value="ECO:0007669"/>
    <property type="project" value="UniProtKB-SubCell"/>
</dbReference>
<feature type="region of interest" description="Disordered" evidence="6">
    <location>
        <begin position="525"/>
        <end position="565"/>
    </location>
</feature>
<dbReference type="Gene3D" id="2.10.109.10">
    <property type="entry name" value="Umud Fragment, subunit A"/>
    <property type="match status" value="1"/>
</dbReference>
<gene>
    <name evidence="8" type="ORF">GCU60_03160</name>
</gene>
<comment type="subcellular location">
    <subcellularLocation>
        <location evidence="1">Membrane</location>
    </subcellularLocation>
</comment>
<dbReference type="Proteomes" id="UP000479241">
    <property type="component" value="Unassembled WGS sequence"/>
</dbReference>
<feature type="transmembrane region" description="Helical" evidence="7">
    <location>
        <begin position="424"/>
        <end position="446"/>
    </location>
</feature>
<evidence type="ECO:0000256" key="2">
    <source>
        <dbReference type="ARBA" id="ARBA00022692"/>
    </source>
</evidence>
<dbReference type="AlphaFoldDB" id="A0A6L9VYB7"/>
<dbReference type="GO" id="GO:0006465">
    <property type="term" value="P:signal peptide processing"/>
    <property type="evidence" value="ECO:0007669"/>
    <property type="project" value="UniProtKB-UniRule"/>
</dbReference>
<dbReference type="InterPro" id="IPR036286">
    <property type="entry name" value="LexA/Signal_pep-like_sf"/>
</dbReference>
<evidence type="ECO:0000313" key="9">
    <source>
        <dbReference type="Proteomes" id="UP000479241"/>
    </source>
</evidence>
<feature type="transmembrane region" description="Helical" evidence="7">
    <location>
        <begin position="132"/>
        <end position="151"/>
    </location>
</feature>
<keyword evidence="8" id="KW-0378">Hydrolase</keyword>
<comment type="caution">
    <text evidence="8">The sequence shown here is derived from an EMBL/GenBank/DDBJ whole genome shotgun (WGS) entry which is preliminary data.</text>
</comment>
<keyword evidence="4 7" id="KW-0472">Membrane</keyword>
<dbReference type="CDD" id="cd06462">
    <property type="entry name" value="Peptidase_S24_S26"/>
    <property type="match status" value="1"/>
</dbReference>
<evidence type="ECO:0000256" key="1">
    <source>
        <dbReference type="ARBA" id="ARBA00004370"/>
    </source>
</evidence>
<dbReference type="SUPFAM" id="SSF51306">
    <property type="entry name" value="LexA/Signal peptidase"/>
    <property type="match status" value="1"/>
</dbReference>
<reference evidence="8 9" key="1">
    <citation type="submission" date="2019-12" db="EMBL/GenBank/DDBJ databases">
        <title>the WGS of Blastococcus saxobsidens 67B17.</title>
        <authorList>
            <person name="Jiang Z."/>
        </authorList>
    </citation>
    <scope>NUCLEOTIDE SEQUENCE [LARGE SCALE GENOMIC DNA]</scope>
    <source>
        <strain evidence="8 9">67B17</strain>
    </source>
</reference>
<evidence type="ECO:0000256" key="6">
    <source>
        <dbReference type="SAM" id="MobiDB-lite"/>
    </source>
</evidence>
<evidence type="ECO:0000256" key="4">
    <source>
        <dbReference type="ARBA" id="ARBA00023136"/>
    </source>
</evidence>
<dbReference type="NCBIfam" id="TIGR02228">
    <property type="entry name" value="sigpep_I_arch"/>
    <property type="match status" value="1"/>
</dbReference>